<evidence type="ECO:0000256" key="6">
    <source>
        <dbReference type="SAM" id="MobiDB-lite"/>
    </source>
</evidence>
<evidence type="ECO:0000256" key="3">
    <source>
        <dbReference type="ARBA" id="ARBA00023274"/>
    </source>
</evidence>
<organism evidence="7 8">
    <name type="scientific">Cnephaeus nilssonii</name>
    <name type="common">Northern bat</name>
    <name type="synonym">Eptesicus nilssonii</name>
    <dbReference type="NCBI Taxonomy" id="3371016"/>
    <lineage>
        <taxon>Eukaryota</taxon>
        <taxon>Metazoa</taxon>
        <taxon>Chordata</taxon>
        <taxon>Craniata</taxon>
        <taxon>Vertebrata</taxon>
        <taxon>Euteleostomi</taxon>
        <taxon>Mammalia</taxon>
        <taxon>Eutheria</taxon>
        <taxon>Laurasiatheria</taxon>
        <taxon>Chiroptera</taxon>
        <taxon>Yangochiroptera</taxon>
        <taxon>Vespertilionidae</taxon>
        <taxon>Cnephaeus</taxon>
    </lineage>
</organism>
<feature type="compositionally biased region" description="Basic and acidic residues" evidence="6">
    <location>
        <begin position="47"/>
        <end position="57"/>
    </location>
</feature>
<protein>
    <recommendedName>
        <fullName evidence="4">Large ribosomal subunit protein eL13</fullName>
    </recommendedName>
    <alternativeName>
        <fullName evidence="5">60S ribosomal protein L13</fullName>
    </alternativeName>
</protein>
<dbReference type="GO" id="GO:1990904">
    <property type="term" value="C:ribonucleoprotein complex"/>
    <property type="evidence" value="ECO:0007669"/>
    <property type="project" value="UniProtKB-KW"/>
</dbReference>
<dbReference type="EMBL" id="JAULJE010000009">
    <property type="protein sequence ID" value="KAK1338690.1"/>
    <property type="molecule type" value="Genomic_DNA"/>
</dbReference>
<dbReference type="AlphaFoldDB" id="A0AA40HXC2"/>
<dbReference type="GO" id="GO:0003735">
    <property type="term" value="F:structural constituent of ribosome"/>
    <property type="evidence" value="ECO:0007669"/>
    <property type="project" value="InterPro"/>
</dbReference>
<proteinExistence type="inferred from homology"/>
<sequence length="186" mass="20319">MGRDPPPCPLQPCGPQFLSSLACGIGLKPALRHPLRGPGLQEGAGARPRDPTMHDRSWTQQQANLLGPQSFQPCRWSPRTRRSGCAACPLLEFPVILAPPGSGGVVGGWSPQSFRFLRPLDRKRMPRARGAPGMLEIVVLVADALYYSKVKAGISFSLEELSIHKKMAWTIGISINQRRCNKSSLQ</sequence>
<evidence type="ECO:0000313" key="7">
    <source>
        <dbReference type="EMBL" id="KAK1338690.1"/>
    </source>
</evidence>
<keyword evidence="2" id="KW-0689">Ribosomal protein</keyword>
<evidence type="ECO:0000256" key="2">
    <source>
        <dbReference type="ARBA" id="ARBA00022980"/>
    </source>
</evidence>
<feature type="region of interest" description="Disordered" evidence="6">
    <location>
        <begin position="34"/>
        <end position="57"/>
    </location>
</feature>
<name>A0AA40HXC2_CNENI</name>
<evidence type="ECO:0000256" key="4">
    <source>
        <dbReference type="ARBA" id="ARBA00035216"/>
    </source>
</evidence>
<dbReference type="Pfam" id="PF01294">
    <property type="entry name" value="Ribosomal_L13e"/>
    <property type="match status" value="1"/>
</dbReference>
<comment type="caution">
    <text evidence="7">The sequence shown here is derived from an EMBL/GenBank/DDBJ whole genome shotgun (WGS) entry which is preliminary data.</text>
</comment>
<dbReference type="GO" id="GO:0006412">
    <property type="term" value="P:translation"/>
    <property type="evidence" value="ECO:0007669"/>
    <property type="project" value="InterPro"/>
</dbReference>
<comment type="similarity">
    <text evidence="1">Belongs to the eukaryotic ribosomal protein eL13 family.</text>
</comment>
<dbReference type="Proteomes" id="UP001177744">
    <property type="component" value="Unassembled WGS sequence"/>
</dbReference>
<keyword evidence="8" id="KW-1185">Reference proteome</keyword>
<evidence type="ECO:0000256" key="5">
    <source>
        <dbReference type="ARBA" id="ARBA00035321"/>
    </source>
</evidence>
<reference evidence="7" key="1">
    <citation type="submission" date="2023-06" db="EMBL/GenBank/DDBJ databases">
        <title>Reference genome for the Northern bat (Eptesicus nilssonii), a most northern bat species.</title>
        <authorList>
            <person name="Laine V.N."/>
            <person name="Pulliainen A.T."/>
            <person name="Lilley T.M."/>
        </authorList>
    </citation>
    <scope>NUCLEOTIDE SEQUENCE</scope>
    <source>
        <strain evidence="7">BLF_Eptnil</strain>
        <tissue evidence="7">Kidney</tissue>
    </source>
</reference>
<keyword evidence="3" id="KW-0687">Ribonucleoprotein</keyword>
<evidence type="ECO:0000313" key="8">
    <source>
        <dbReference type="Proteomes" id="UP001177744"/>
    </source>
</evidence>
<accession>A0AA40HXC2</accession>
<dbReference type="InterPro" id="IPR001380">
    <property type="entry name" value="Ribosomal_eL13"/>
</dbReference>
<dbReference type="GO" id="GO:0005840">
    <property type="term" value="C:ribosome"/>
    <property type="evidence" value="ECO:0007669"/>
    <property type="project" value="UniProtKB-KW"/>
</dbReference>
<gene>
    <name evidence="7" type="ORF">QTO34_019347</name>
</gene>
<dbReference type="PROSITE" id="PS51257">
    <property type="entry name" value="PROKAR_LIPOPROTEIN"/>
    <property type="match status" value="1"/>
</dbReference>
<evidence type="ECO:0000256" key="1">
    <source>
        <dbReference type="ARBA" id="ARBA00005640"/>
    </source>
</evidence>